<dbReference type="InterPro" id="IPR055140">
    <property type="entry name" value="Thiolase_C_2"/>
</dbReference>
<dbReference type="SUPFAM" id="SSF53901">
    <property type="entry name" value="Thiolase-like"/>
    <property type="match status" value="1"/>
</dbReference>
<dbReference type="Gene3D" id="3.40.47.10">
    <property type="match status" value="1"/>
</dbReference>
<dbReference type="PANTHER" id="PTHR42870:SF1">
    <property type="entry name" value="NON-SPECIFIC LIPID-TRANSFER PROTEIN-LIKE 2"/>
    <property type="match status" value="1"/>
</dbReference>
<dbReference type="GO" id="GO:0005777">
    <property type="term" value="C:peroxisome"/>
    <property type="evidence" value="ECO:0007669"/>
    <property type="project" value="UniProtKB-SubCell"/>
</dbReference>
<dbReference type="PROSITE" id="PS00098">
    <property type="entry name" value="THIOLASE_1"/>
    <property type="match status" value="1"/>
</dbReference>
<keyword evidence="3" id="KW-0813">Transport</keyword>
<dbReference type="Pfam" id="PF22691">
    <property type="entry name" value="Thiolase_C_1"/>
    <property type="match status" value="1"/>
</dbReference>
<dbReference type="Proteomes" id="UP001172681">
    <property type="component" value="Unassembled WGS sequence"/>
</dbReference>
<dbReference type="CDD" id="cd00829">
    <property type="entry name" value="SCP-x_thiolase"/>
    <property type="match status" value="1"/>
</dbReference>
<feature type="domain" description="Thiolase C-terminal" evidence="11">
    <location>
        <begin position="282"/>
        <end position="413"/>
    </location>
</feature>
<evidence type="ECO:0000256" key="1">
    <source>
        <dbReference type="ARBA" id="ARBA00004275"/>
    </source>
</evidence>
<evidence type="ECO:0000313" key="13">
    <source>
        <dbReference type="Proteomes" id="UP001172681"/>
    </source>
</evidence>
<evidence type="ECO:0000256" key="3">
    <source>
        <dbReference type="ARBA" id="ARBA00022448"/>
    </source>
</evidence>
<reference evidence="12" key="1">
    <citation type="submission" date="2022-10" db="EMBL/GenBank/DDBJ databases">
        <title>Culturing micro-colonial fungi from biological soil crusts in the Mojave desert and describing Neophaeococcomyces mojavensis, and introducing the new genera and species Taxawa tesnikishii.</title>
        <authorList>
            <person name="Kurbessoian T."/>
            <person name="Stajich J.E."/>
        </authorList>
    </citation>
    <scope>NUCLEOTIDE SEQUENCE</scope>
    <source>
        <strain evidence="12">TK_35</strain>
    </source>
</reference>
<dbReference type="InterPro" id="IPR020613">
    <property type="entry name" value="Thiolase_CS"/>
</dbReference>
<keyword evidence="4" id="KW-0808">Transferase</keyword>
<evidence type="ECO:0000256" key="4">
    <source>
        <dbReference type="ARBA" id="ARBA00022679"/>
    </source>
</evidence>
<keyword evidence="5" id="KW-0630">Potassium</keyword>
<sequence length="489" mass="52920">MASSYVIGVGLTPFNTPKKSASQSIDPDSDYFDLAVEAIVKALLDAGITYDEVDQGIGCYVYGDSACAQRVFYCLGMTGIPILNVNNWCSSGSTGIWLANQAVRSGDKDCVLVVGFDKMYPGALPQTFKDRTSPLSRILDLSSEQTSTLDKEKPPPGWTPQLFANAQAEYLERYSKYGAEAGHFAKIASINRSHGINNPYSQLSKAVTADDVLSSPAVSGSLTRLQCCPSSTGAAAAIIVSKRFLASHPYLQGLAVEIAGQGLSTDTPELFESRSAIELIGSNMTRQAVKIAYKQAGITAQDISVIELHDCFTSNQMCAMEDLGLAAPGAGWRLVEEERITYDQHSIKCSTDKRWIINPSGGLISKGHPLGATGLAQCAELVWHLRGWTKSRSVPLTKYCLAHNMGLGGATVVTVYCRADGKVTPTPGETLPEVYGRARVGYNPAEEARSIKRSDWESVRSRKAGFSAWATARLPWVLKEADYYQRARL</sequence>
<dbReference type="PANTHER" id="PTHR42870">
    <property type="entry name" value="ACETYL-COA C-ACETYLTRANSFERASE"/>
    <property type="match status" value="1"/>
</dbReference>
<evidence type="ECO:0000313" key="12">
    <source>
        <dbReference type="EMBL" id="KAJ9626689.1"/>
    </source>
</evidence>
<dbReference type="PROSITE" id="PS00737">
    <property type="entry name" value="THIOLASE_2"/>
    <property type="match status" value="1"/>
</dbReference>
<dbReference type="NCBIfam" id="NF006102">
    <property type="entry name" value="PRK08256.1"/>
    <property type="match status" value="1"/>
</dbReference>
<keyword evidence="6" id="KW-0445">Lipid transport</keyword>
<organism evidence="12 13">
    <name type="scientific">Knufia peltigerae</name>
    <dbReference type="NCBI Taxonomy" id="1002370"/>
    <lineage>
        <taxon>Eukaryota</taxon>
        <taxon>Fungi</taxon>
        <taxon>Dikarya</taxon>
        <taxon>Ascomycota</taxon>
        <taxon>Pezizomycotina</taxon>
        <taxon>Eurotiomycetes</taxon>
        <taxon>Chaetothyriomycetidae</taxon>
        <taxon>Chaetothyriales</taxon>
        <taxon>Trichomeriaceae</taxon>
        <taxon>Knufia</taxon>
    </lineage>
</organism>
<dbReference type="GO" id="GO:0006869">
    <property type="term" value="P:lipid transport"/>
    <property type="evidence" value="ECO:0007669"/>
    <property type="project" value="UniProtKB-KW"/>
</dbReference>
<evidence type="ECO:0000259" key="11">
    <source>
        <dbReference type="Pfam" id="PF22691"/>
    </source>
</evidence>
<keyword evidence="13" id="KW-1185">Reference proteome</keyword>
<comment type="subcellular location">
    <subcellularLocation>
        <location evidence="1">Peroxisome</location>
    </subcellularLocation>
</comment>
<dbReference type="InterPro" id="IPR016039">
    <property type="entry name" value="Thiolase-like"/>
</dbReference>
<evidence type="ECO:0000256" key="7">
    <source>
        <dbReference type="ARBA" id="ARBA00023121"/>
    </source>
</evidence>
<evidence type="ECO:0000256" key="6">
    <source>
        <dbReference type="ARBA" id="ARBA00023055"/>
    </source>
</evidence>
<evidence type="ECO:0000256" key="5">
    <source>
        <dbReference type="ARBA" id="ARBA00022958"/>
    </source>
</evidence>
<dbReference type="GO" id="GO:0016747">
    <property type="term" value="F:acyltransferase activity, transferring groups other than amino-acyl groups"/>
    <property type="evidence" value="ECO:0007669"/>
    <property type="project" value="InterPro"/>
</dbReference>
<dbReference type="GO" id="GO:0008289">
    <property type="term" value="F:lipid binding"/>
    <property type="evidence" value="ECO:0007669"/>
    <property type="project" value="UniProtKB-KW"/>
</dbReference>
<dbReference type="InterPro" id="IPR020615">
    <property type="entry name" value="Thiolase_acyl_enz_int_AS"/>
</dbReference>
<dbReference type="InterPro" id="IPR020616">
    <property type="entry name" value="Thiolase_N"/>
</dbReference>
<dbReference type="EMBL" id="JAPDRN010000081">
    <property type="protein sequence ID" value="KAJ9626689.1"/>
    <property type="molecule type" value="Genomic_DNA"/>
</dbReference>
<comment type="caution">
    <text evidence="12">The sequence shown here is derived from an EMBL/GenBank/DDBJ whole genome shotgun (WGS) entry which is preliminary data.</text>
</comment>
<name>A0AA38XX16_9EURO</name>
<feature type="domain" description="Thiolase N-terminal" evidence="10">
    <location>
        <begin position="27"/>
        <end position="119"/>
    </location>
</feature>
<proteinExistence type="predicted"/>
<keyword evidence="8" id="KW-0576">Peroxisome</keyword>
<dbReference type="EC" id="2.3.1.176" evidence="2"/>
<evidence type="ECO:0000256" key="8">
    <source>
        <dbReference type="ARBA" id="ARBA00023140"/>
    </source>
</evidence>
<keyword evidence="7" id="KW-0446">Lipid-binding</keyword>
<protein>
    <recommendedName>
        <fullName evidence="2">propanoyl-CoA C-acyltransferase</fullName>
        <ecNumber evidence="2">2.3.1.176</ecNumber>
    </recommendedName>
    <alternativeName>
        <fullName evidence="9">Propanoyl-CoA C-acyltransferase</fullName>
    </alternativeName>
</protein>
<evidence type="ECO:0000256" key="2">
    <source>
        <dbReference type="ARBA" id="ARBA00012352"/>
    </source>
</evidence>
<dbReference type="Pfam" id="PF00108">
    <property type="entry name" value="Thiolase_N"/>
    <property type="match status" value="1"/>
</dbReference>
<gene>
    <name evidence="12" type="ORF">H2204_009959</name>
</gene>
<evidence type="ECO:0000256" key="9">
    <source>
        <dbReference type="ARBA" id="ARBA00032316"/>
    </source>
</evidence>
<accession>A0AA38XX16</accession>
<evidence type="ECO:0000259" key="10">
    <source>
        <dbReference type="Pfam" id="PF00108"/>
    </source>
</evidence>
<dbReference type="AlphaFoldDB" id="A0AA38XX16"/>